<feature type="domain" description="ANTAR" evidence="2">
    <location>
        <begin position="356"/>
        <end position="417"/>
    </location>
</feature>
<dbReference type="InterPro" id="IPR013587">
    <property type="entry name" value="Nitrate/nitrite_sensing"/>
</dbReference>
<protein>
    <submittedName>
        <fullName evidence="3">Response regulator receiver and ANTAR domain protein</fullName>
    </submittedName>
</protein>
<dbReference type="SUPFAM" id="SSF52172">
    <property type="entry name" value="CheY-like"/>
    <property type="match status" value="1"/>
</dbReference>
<dbReference type="Gene3D" id="1.10.10.10">
    <property type="entry name" value="Winged helix-like DNA-binding domain superfamily/Winged helix DNA-binding domain"/>
    <property type="match status" value="1"/>
</dbReference>
<dbReference type="SMART" id="SM01012">
    <property type="entry name" value="ANTAR"/>
    <property type="match status" value="1"/>
</dbReference>
<name>A0A239A562_9PROT</name>
<dbReference type="OrthoDB" id="9782798at2"/>
<dbReference type="GO" id="GO:0003723">
    <property type="term" value="F:RNA binding"/>
    <property type="evidence" value="ECO:0007669"/>
    <property type="project" value="InterPro"/>
</dbReference>
<sequence length="423" mass="48528">MKDISPDHTIILAKMRHIEELEQLSICTAFVDTIGLLIHQIQAERGASCLYLASSGQRFGNERSDIIEQNQDAELKFREALQRHLDQNNLVDAKQLTLVSWILLGFDQMTALRHQITLHKISFPDCIASFNRFIGSLISLIFDITDNAVNSRISTSLLALYNLVQGKEFAGQERAVGSYMFGSGQVQQEHQQKLLELIVLQDRHFELFCQFGGKALHKAWTAAMGASTQHRYQQYRHKLTHAQDGQSVKIHDGYEWFELCSQRLSEMWQMQCWLIKDMHDMLETLINDAKNDLAKTRQYLQKTQRQPAKQPTALDSTFFNLSIPVENAYTFLAHDKQHSYPMESIVSLLQQQSQQIAEIENELAETKQALAERKQIERAKGLLMSQRGISEVEAYKILRSTAMEQNRKIIDVANNILARHSLV</sequence>
<reference evidence="4" key="1">
    <citation type="submission" date="2017-06" db="EMBL/GenBank/DDBJ databases">
        <authorList>
            <person name="Varghese N."/>
            <person name="Submissions S."/>
        </authorList>
    </citation>
    <scope>NUCLEOTIDE SEQUENCE [LARGE SCALE GENOMIC DNA]</scope>
    <source>
        <strain evidence="4">Ca-68</strain>
    </source>
</reference>
<evidence type="ECO:0000256" key="1">
    <source>
        <dbReference type="SAM" id="Coils"/>
    </source>
</evidence>
<dbReference type="RefSeq" id="WP_089375790.1">
    <property type="nucleotide sequence ID" value="NZ_FZOA01000006.1"/>
</dbReference>
<dbReference type="Pfam" id="PF03861">
    <property type="entry name" value="ANTAR"/>
    <property type="match status" value="1"/>
</dbReference>
<keyword evidence="1" id="KW-0175">Coiled coil</keyword>
<dbReference type="EMBL" id="FZOA01000006">
    <property type="protein sequence ID" value="SNR90806.1"/>
    <property type="molecule type" value="Genomic_DNA"/>
</dbReference>
<keyword evidence="4" id="KW-1185">Reference proteome</keyword>
<dbReference type="Proteomes" id="UP000198305">
    <property type="component" value="Unassembled WGS sequence"/>
</dbReference>
<dbReference type="Pfam" id="PF08376">
    <property type="entry name" value="NIT"/>
    <property type="match status" value="1"/>
</dbReference>
<dbReference type="PROSITE" id="PS50921">
    <property type="entry name" value="ANTAR"/>
    <property type="match status" value="1"/>
</dbReference>
<dbReference type="InterPro" id="IPR005561">
    <property type="entry name" value="ANTAR"/>
</dbReference>
<gene>
    <name evidence="3" type="ORF">SAMN05192560_1707</name>
</gene>
<feature type="coiled-coil region" evidence="1">
    <location>
        <begin position="342"/>
        <end position="379"/>
    </location>
</feature>
<evidence type="ECO:0000313" key="3">
    <source>
        <dbReference type="EMBL" id="SNR90806.1"/>
    </source>
</evidence>
<accession>A0A239A562</accession>
<dbReference type="AlphaFoldDB" id="A0A239A562"/>
<dbReference type="InterPro" id="IPR011006">
    <property type="entry name" value="CheY-like_superfamily"/>
</dbReference>
<proteinExistence type="predicted"/>
<dbReference type="InterPro" id="IPR036388">
    <property type="entry name" value="WH-like_DNA-bd_sf"/>
</dbReference>
<organism evidence="3 4">
    <name type="scientific">Methylobacillus rhizosphaerae</name>
    <dbReference type="NCBI Taxonomy" id="551994"/>
    <lineage>
        <taxon>Bacteria</taxon>
        <taxon>Pseudomonadati</taxon>
        <taxon>Pseudomonadota</taxon>
        <taxon>Betaproteobacteria</taxon>
        <taxon>Nitrosomonadales</taxon>
        <taxon>Methylophilaceae</taxon>
        <taxon>Methylobacillus</taxon>
    </lineage>
</organism>
<evidence type="ECO:0000259" key="2">
    <source>
        <dbReference type="PROSITE" id="PS50921"/>
    </source>
</evidence>
<evidence type="ECO:0000313" key="4">
    <source>
        <dbReference type="Proteomes" id="UP000198305"/>
    </source>
</evidence>